<name>A0A833W3L1_9CERV</name>
<dbReference type="GO" id="GO:0008270">
    <property type="term" value="F:zinc ion binding"/>
    <property type="evidence" value="ECO:0007669"/>
    <property type="project" value="UniProtKB-KW"/>
</dbReference>
<evidence type="ECO:0000313" key="7">
    <source>
        <dbReference type="Proteomes" id="UP000631465"/>
    </source>
</evidence>
<reference evidence="6 7" key="1">
    <citation type="submission" date="2019-10" db="EMBL/GenBank/DDBJ databases">
        <title>Chromosome-level genome assembly of Tarim red deer.</title>
        <authorList>
            <person name="Ba H."/>
        </authorList>
    </citation>
    <scope>NUCLEOTIDE SEQUENCE [LARGE SCALE GENOMIC DNA]</scope>
    <source>
        <strain evidence="6">CEY-2017</strain>
        <tissue evidence="6">Blood</tissue>
    </source>
</reference>
<evidence type="ECO:0000313" key="6">
    <source>
        <dbReference type="EMBL" id="KAF4008768.1"/>
    </source>
</evidence>
<evidence type="ECO:0000259" key="5">
    <source>
        <dbReference type="PROSITE" id="PS51058"/>
    </source>
</evidence>
<dbReference type="AlphaFoldDB" id="A0A833W3L1"/>
<keyword evidence="2 4" id="KW-0863">Zinc-finger</keyword>
<proteinExistence type="predicted"/>
<protein>
    <recommendedName>
        <fullName evidence="5">CXXC-type domain-containing protein</fullName>
    </recommendedName>
</protein>
<evidence type="ECO:0000256" key="3">
    <source>
        <dbReference type="ARBA" id="ARBA00022833"/>
    </source>
</evidence>
<gene>
    <name evidence="6" type="ORF">G4228_020567</name>
</gene>
<dbReference type="PANTHER" id="PTHR23123">
    <property type="entry name" value="PHD/F-BOX CONTAINING PROTEIN"/>
    <property type="match status" value="1"/>
</dbReference>
<evidence type="ECO:0000256" key="2">
    <source>
        <dbReference type="ARBA" id="ARBA00022771"/>
    </source>
</evidence>
<keyword evidence="1" id="KW-0479">Metal-binding</keyword>
<keyword evidence="3" id="KW-0862">Zinc</keyword>
<dbReference type="EMBL" id="WMHW01009649">
    <property type="protein sequence ID" value="KAF4008768.1"/>
    <property type="molecule type" value="Genomic_DNA"/>
</dbReference>
<accession>A0A833W3L1</accession>
<dbReference type="PROSITE" id="PS51058">
    <property type="entry name" value="ZF_CXXC"/>
    <property type="match status" value="1"/>
</dbReference>
<dbReference type="InterPro" id="IPR050690">
    <property type="entry name" value="JHDM1_Histone_Demethylase"/>
</dbReference>
<evidence type="ECO:0000256" key="1">
    <source>
        <dbReference type="ARBA" id="ARBA00022723"/>
    </source>
</evidence>
<dbReference type="GO" id="GO:0003677">
    <property type="term" value="F:DNA binding"/>
    <property type="evidence" value="ECO:0007669"/>
    <property type="project" value="InterPro"/>
</dbReference>
<keyword evidence="7" id="KW-1185">Reference proteome</keyword>
<dbReference type="Proteomes" id="UP000631465">
    <property type="component" value="Unassembled WGS sequence"/>
</dbReference>
<dbReference type="InterPro" id="IPR002857">
    <property type="entry name" value="Znf_CXXC"/>
</dbReference>
<sequence>MSSSSRGPGAGARRRRTRCRRCQASVRTECGDCHFCRDMKKFGGPGRMKQSCLLRQCTAVSAAPTAGGHPSPADLAPIWGAGGDSVKGHGKLPWVLSFIH</sequence>
<evidence type="ECO:0000256" key="4">
    <source>
        <dbReference type="PROSITE-ProRule" id="PRU00509"/>
    </source>
</evidence>
<organism evidence="6 7">
    <name type="scientific">Cervus hanglu yarkandensis</name>
    <name type="common">Yarkand deer</name>
    <dbReference type="NCBI Taxonomy" id="84702"/>
    <lineage>
        <taxon>Eukaryota</taxon>
        <taxon>Metazoa</taxon>
        <taxon>Chordata</taxon>
        <taxon>Craniata</taxon>
        <taxon>Vertebrata</taxon>
        <taxon>Euteleostomi</taxon>
        <taxon>Mammalia</taxon>
        <taxon>Eutheria</taxon>
        <taxon>Laurasiatheria</taxon>
        <taxon>Artiodactyla</taxon>
        <taxon>Ruminantia</taxon>
        <taxon>Pecora</taxon>
        <taxon>Cervidae</taxon>
        <taxon>Cervinae</taxon>
        <taxon>Cervus</taxon>
    </lineage>
</organism>
<dbReference type="Pfam" id="PF02008">
    <property type="entry name" value="zf-CXXC"/>
    <property type="match status" value="1"/>
</dbReference>
<comment type="caution">
    <text evidence="6">The sequence shown here is derived from an EMBL/GenBank/DDBJ whole genome shotgun (WGS) entry which is preliminary data.</text>
</comment>
<feature type="domain" description="CXXC-type" evidence="5">
    <location>
        <begin position="12"/>
        <end position="58"/>
    </location>
</feature>